<evidence type="ECO:0000313" key="3">
    <source>
        <dbReference type="Proteomes" id="UP000230423"/>
    </source>
</evidence>
<sequence>ELPLSFSNLNALRWLDLKRNPLNPELLKVAYASQHSAWYSMTGTVVIHQAFQVTGNCGSEKECRQAALNVVSYMKELQKVHNIQMLTQKKVHEKIQEVKEAKEPTHKNKKKHHNKKEDAAHQAAKSN</sequence>
<dbReference type="EMBL" id="KZ428169">
    <property type="protein sequence ID" value="PIO52375.1"/>
    <property type="molecule type" value="Genomic_DNA"/>
</dbReference>
<protein>
    <submittedName>
        <fullName evidence="2">Uncharacterized protein</fullName>
    </submittedName>
</protein>
<dbReference type="AlphaFoldDB" id="A0A2G9T3A3"/>
<organism evidence="2 3">
    <name type="scientific">Teladorsagia circumcincta</name>
    <name type="common">Brown stomach worm</name>
    <name type="synonym">Ostertagia circumcincta</name>
    <dbReference type="NCBI Taxonomy" id="45464"/>
    <lineage>
        <taxon>Eukaryota</taxon>
        <taxon>Metazoa</taxon>
        <taxon>Ecdysozoa</taxon>
        <taxon>Nematoda</taxon>
        <taxon>Chromadorea</taxon>
        <taxon>Rhabditida</taxon>
        <taxon>Rhabditina</taxon>
        <taxon>Rhabditomorpha</taxon>
        <taxon>Strongyloidea</taxon>
        <taxon>Trichostrongylidae</taxon>
        <taxon>Teladorsagia</taxon>
    </lineage>
</organism>
<reference evidence="2 3" key="1">
    <citation type="submission" date="2015-09" db="EMBL/GenBank/DDBJ databases">
        <title>Draft genome of the parasitic nematode Teladorsagia circumcincta isolate WARC Sus (inbred).</title>
        <authorList>
            <person name="Mitreva M."/>
        </authorList>
    </citation>
    <scope>NUCLEOTIDE SEQUENCE [LARGE SCALE GENOMIC DNA]</scope>
    <source>
        <strain evidence="2 3">S</strain>
    </source>
</reference>
<dbReference type="Proteomes" id="UP000230423">
    <property type="component" value="Unassembled WGS sequence"/>
</dbReference>
<gene>
    <name evidence="2" type="ORF">TELCIR_26319</name>
</gene>
<evidence type="ECO:0000256" key="1">
    <source>
        <dbReference type="SAM" id="MobiDB-lite"/>
    </source>
</evidence>
<feature type="non-terminal residue" evidence="2">
    <location>
        <position position="1"/>
    </location>
</feature>
<proteinExistence type="predicted"/>
<feature type="region of interest" description="Disordered" evidence="1">
    <location>
        <begin position="94"/>
        <end position="127"/>
    </location>
</feature>
<accession>A0A2G9T3A3</accession>
<dbReference type="OrthoDB" id="1394818at2759"/>
<feature type="compositionally biased region" description="Basic and acidic residues" evidence="1">
    <location>
        <begin position="94"/>
        <end position="106"/>
    </location>
</feature>
<feature type="non-terminal residue" evidence="2">
    <location>
        <position position="127"/>
    </location>
</feature>
<keyword evidence="3" id="KW-1185">Reference proteome</keyword>
<evidence type="ECO:0000313" key="2">
    <source>
        <dbReference type="EMBL" id="PIO52375.1"/>
    </source>
</evidence>
<name>A0A2G9T3A3_TELCI</name>